<keyword evidence="3" id="KW-1185">Reference proteome</keyword>
<dbReference type="InterPro" id="IPR038595">
    <property type="entry name" value="LOR_sf"/>
</dbReference>
<name>A0AAN8UJT5_9MAGN</name>
<proteinExistence type="inferred from homology"/>
<evidence type="ECO:0000313" key="2">
    <source>
        <dbReference type="EMBL" id="KAK6911797.1"/>
    </source>
</evidence>
<comment type="caution">
    <text evidence="2">The sequence shown here is derived from an EMBL/GenBank/DDBJ whole genome shotgun (WGS) entry which is preliminary data.</text>
</comment>
<dbReference type="InterPro" id="IPR025659">
    <property type="entry name" value="Tubby-like_C"/>
</dbReference>
<evidence type="ECO:0000256" key="1">
    <source>
        <dbReference type="ARBA" id="ARBA00005437"/>
    </source>
</evidence>
<dbReference type="PANTHER" id="PTHR31087:SF25">
    <property type="entry name" value="TRANSLATION INITIATION FACTOR 2B FAMILY PROTEIN, PUTATIVE, EXPRESSED-RELATED"/>
    <property type="match status" value="1"/>
</dbReference>
<reference evidence="2 3" key="1">
    <citation type="submission" date="2023-12" db="EMBL/GenBank/DDBJ databases">
        <title>A high-quality genome assembly for Dillenia turbinata (Dilleniales).</title>
        <authorList>
            <person name="Chanderbali A."/>
        </authorList>
    </citation>
    <scope>NUCLEOTIDE SEQUENCE [LARGE SCALE GENOMIC DNA]</scope>
    <source>
        <strain evidence="2">LSX21</strain>
        <tissue evidence="2">Leaf</tissue>
    </source>
</reference>
<accession>A0AAN8UJT5</accession>
<sequence>MAKVYPQALLSSAQYLTTQQEVFTVWMKSLVLNGNGCTVFNSSGQLVYRVDNYDSKCADEVFLMDSKGNLLFTVLKKKFRVFGTWEGYKFAPGDCGRSSTGKLKEGKNLHFKVKKPLCFLRKRDDFPPCEVLLGLEKNQSLYKYKMEDWAGNGTCKIVDNLGALVAEVKRKQSTSGVVLGEDVLTMVVEPNYDHSLIMGFVVVCALINHQM</sequence>
<evidence type="ECO:0000313" key="3">
    <source>
        <dbReference type="Proteomes" id="UP001370490"/>
    </source>
</evidence>
<dbReference type="Proteomes" id="UP001370490">
    <property type="component" value="Unassembled WGS sequence"/>
</dbReference>
<dbReference type="PANTHER" id="PTHR31087">
    <property type="match status" value="1"/>
</dbReference>
<comment type="similarity">
    <text evidence="1">Belongs to the LOR family.</text>
</comment>
<protein>
    <submittedName>
        <fullName evidence="2">LURP-one-related</fullName>
    </submittedName>
</protein>
<dbReference type="InterPro" id="IPR007612">
    <property type="entry name" value="LOR"/>
</dbReference>
<dbReference type="EMBL" id="JBAMMX010000028">
    <property type="protein sequence ID" value="KAK6911797.1"/>
    <property type="molecule type" value="Genomic_DNA"/>
</dbReference>
<dbReference type="Pfam" id="PF04525">
    <property type="entry name" value="LOR"/>
    <property type="match status" value="1"/>
</dbReference>
<organism evidence="2 3">
    <name type="scientific">Dillenia turbinata</name>
    <dbReference type="NCBI Taxonomy" id="194707"/>
    <lineage>
        <taxon>Eukaryota</taxon>
        <taxon>Viridiplantae</taxon>
        <taxon>Streptophyta</taxon>
        <taxon>Embryophyta</taxon>
        <taxon>Tracheophyta</taxon>
        <taxon>Spermatophyta</taxon>
        <taxon>Magnoliopsida</taxon>
        <taxon>eudicotyledons</taxon>
        <taxon>Gunneridae</taxon>
        <taxon>Pentapetalae</taxon>
        <taxon>Dilleniales</taxon>
        <taxon>Dilleniaceae</taxon>
        <taxon>Dillenia</taxon>
    </lineage>
</organism>
<dbReference type="Gene3D" id="2.40.160.200">
    <property type="entry name" value="LURP1-related"/>
    <property type="match status" value="1"/>
</dbReference>
<gene>
    <name evidence="2" type="ORF">RJ641_023890</name>
</gene>
<dbReference type="AlphaFoldDB" id="A0AAN8UJT5"/>
<dbReference type="SUPFAM" id="SSF54518">
    <property type="entry name" value="Tubby C-terminal domain-like"/>
    <property type="match status" value="1"/>
</dbReference>